<keyword evidence="4" id="KW-1185">Reference proteome</keyword>
<feature type="domain" description="CN hydrolase" evidence="2">
    <location>
        <begin position="4"/>
        <end position="242"/>
    </location>
</feature>
<protein>
    <submittedName>
        <fullName evidence="3">Nitrilase/cyanide hydratase and apolipoprotein N-acyltransferase</fullName>
    </submittedName>
</protein>
<dbReference type="PROSITE" id="PS50263">
    <property type="entry name" value="CN_HYDROLASE"/>
    <property type="match status" value="1"/>
</dbReference>
<dbReference type="SUPFAM" id="SSF56317">
    <property type="entry name" value="Carbon-nitrogen hydrolase"/>
    <property type="match status" value="1"/>
</dbReference>
<dbReference type="Proteomes" id="UP000002217">
    <property type="component" value="Chromosome"/>
</dbReference>
<dbReference type="eggNOG" id="COG0388">
    <property type="taxonomic scope" value="Bacteria"/>
</dbReference>
<evidence type="ECO:0000313" key="3">
    <source>
        <dbReference type="EMBL" id="ACV62655.1"/>
    </source>
</evidence>
<organism evidence="3 4">
    <name type="scientific">Desulfofarcimen acetoxidans (strain ATCC 49208 / DSM 771 / KCTC 5769 / VKM B-1644 / 5575)</name>
    <name type="common">Desulfotomaculum acetoxidans</name>
    <dbReference type="NCBI Taxonomy" id="485916"/>
    <lineage>
        <taxon>Bacteria</taxon>
        <taxon>Bacillati</taxon>
        <taxon>Bacillota</taxon>
        <taxon>Clostridia</taxon>
        <taxon>Eubacteriales</taxon>
        <taxon>Peptococcaceae</taxon>
        <taxon>Desulfofarcimen</taxon>
    </lineage>
</organism>
<dbReference type="PANTHER" id="PTHR43674:SF16">
    <property type="entry name" value="CARBON-NITROGEN FAMILY, PUTATIVE (AFU_ORTHOLOGUE AFUA_5G02350)-RELATED"/>
    <property type="match status" value="1"/>
</dbReference>
<keyword evidence="1" id="KW-0378">Hydrolase</keyword>
<dbReference type="InterPro" id="IPR003010">
    <property type="entry name" value="C-N_Hydrolase"/>
</dbReference>
<dbReference type="Pfam" id="PF00795">
    <property type="entry name" value="CN_hydrolase"/>
    <property type="match status" value="1"/>
</dbReference>
<dbReference type="HOGENOM" id="CLU_030130_3_5_9"/>
<name>C8VXJ9_DESAS</name>
<dbReference type="GO" id="GO:0016746">
    <property type="term" value="F:acyltransferase activity"/>
    <property type="evidence" value="ECO:0007669"/>
    <property type="project" value="UniProtKB-KW"/>
</dbReference>
<dbReference type="Gene3D" id="3.60.110.10">
    <property type="entry name" value="Carbon-nitrogen hydrolase"/>
    <property type="match status" value="1"/>
</dbReference>
<keyword evidence="3" id="KW-0012">Acyltransferase</keyword>
<reference evidence="3 4" key="1">
    <citation type="journal article" date="2009" name="Stand. Genomic Sci.">
        <title>Complete genome sequence of Desulfotomaculum acetoxidans type strain (5575).</title>
        <authorList>
            <person name="Spring S."/>
            <person name="Lapidus A."/>
            <person name="Schroder M."/>
            <person name="Gleim D."/>
            <person name="Sims D."/>
            <person name="Meincke L."/>
            <person name="Glavina Del Rio T."/>
            <person name="Tice H."/>
            <person name="Copeland A."/>
            <person name="Cheng J.F."/>
            <person name="Lucas S."/>
            <person name="Chen F."/>
            <person name="Nolan M."/>
            <person name="Bruce D."/>
            <person name="Goodwin L."/>
            <person name="Pitluck S."/>
            <person name="Ivanova N."/>
            <person name="Mavromatis K."/>
            <person name="Mikhailova N."/>
            <person name="Pati A."/>
            <person name="Chen A."/>
            <person name="Palaniappan K."/>
            <person name="Land M."/>
            <person name="Hauser L."/>
            <person name="Chang Y.J."/>
            <person name="Jeffries C.D."/>
            <person name="Chain P."/>
            <person name="Saunders E."/>
            <person name="Brettin T."/>
            <person name="Detter J.C."/>
            <person name="Goker M."/>
            <person name="Bristow J."/>
            <person name="Eisen J.A."/>
            <person name="Markowitz V."/>
            <person name="Hugenholtz P."/>
            <person name="Kyrpides N.C."/>
            <person name="Klenk H.P."/>
            <person name="Han C."/>
        </authorList>
    </citation>
    <scope>NUCLEOTIDE SEQUENCE [LARGE SCALE GENOMIC DNA]</scope>
    <source>
        <strain evidence="4">ATCC 49208 / DSM 771 / VKM B-1644</strain>
    </source>
</reference>
<dbReference type="InterPro" id="IPR050345">
    <property type="entry name" value="Aliph_Amidase/BUP"/>
</dbReference>
<gene>
    <name evidence="3" type="ordered locus">Dtox_1802</name>
</gene>
<keyword evidence="3" id="KW-0449">Lipoprotein</keyword>
<evidence type="ECO:0000259" key="2">
    <source>
        <dbReference type="PROSITE" id="PS50263"/>
    </source>
</evidence>
<accession>C8VXJ9</accession>
<dbReference type="AlphaFoldDB" id="C8VXJ9"/>
<dbReference type="GO" id="GO:0016811">
    <property type="term" value="F:hydrolase activity, acting on carbon-nitrogen (but not peptide) bonds, in linear amides"/>
    <property type="evidence" value="ECO:0007669"/>
    <property type="project" value="TreeGrafter"/>
</dbReference>
<proteinExistence type="predicted"/>
<keyword evidence="3" id="KW-0808">Transferase</keyword>
<dbReference type="EMBL" id="CP001720">
    <property type="protein sequence ID" value="ACV62655.1"/>
    <property type="molecule type" value="Genomic_DNA"/>
</dbReference>
<dbReference type="PANTHER" id="PTHR43674">
    <property type="entry name" value="NITRILASE C965.09-RELATED"/>
    <property type="match status" value="1"/>
</dbReference>
<evidence type="ECO:0000256" key="1">
    <source>
        <dbReference type="ARBA" id="ARBA00022801"/>
    </source>
</evidence>
<dbReference type="RefSeq" id="WP_015757366.1">
    <property type="nucleotide sequence ID" value="NC_013216.1"/>
</dbReference>
<dbReference type="KEGG" id="dae:Dtox_1802"/>
<dbReference type="STRING" id="485916.Dtox_1802"/>
<evidence type="ECO:0000313" key="4">
    <source>
        <dbReference type="Proteomes" id="UP000002217"/>
    </source>
</evidence>
<dbReference type="InterPro" id="IPR036526">
    <property type="entry name" value="C-N_Hydrolase_sf"/>
</dbReference>
<sequence>MKDIRVAAVQMQAIAGQTKENLAKIIMYSEEAAARKVDVLCFPELCVQGYNRETARIMAETIPGESSEAISQLARKKNITILAGIAEKSAAGLPYITQLAAFPDGTIKKYRKTHLGKSELPYFTPGEVLPVFNSDKAMFGIAICWDLHFPEVTTILALQGAEIIFAPHASPSIVGDRKGIWLKYLTARAYDNSAFLVACNLVGNGGGKQQFCGGALMLDPKGNIIAEAFDNREGLLVADFDAALINTIRQKKSGSMRNSFYLAARRPELYNSYRNE</sequence>
<dbReference type="OrthoDB" id="9811121at2"/>